<gene>
    <name evidence="1" type="ORF">EVAR_53226_1</name>
</gene>
<dbReference type="EMBL" id="BGZK01000811">
    <property type="protein sequence ID" value="GBP61311.1"/>
    <property type="molecule type" value="Genomic_DNA"/>
</dbReference>
<keyword evidence="2" id="KW-1185">Reference proteome</keyword>
<accession>A0A4C1XBN7</accession>
<reference evidence="1 2" key="1">
    <citation type="journal article" date="2019" name="Commun. Biol.">
        <title>The bagworm genome reveals a unique fibroin gene that provides high tensile strength.</title>
        <authorList>
            <person name="Kono N."/>
            <person name="Nakamura H."/>
            <person name="Ohtoshi R."/>
            <person name="Tomita M."/>
            <person name="Numata K."/>
            <person name="Arakawa K."/>
        </authorList>
    </citation>
    <scope>NUCLEOTIDE SEQUENCE [LARGE SCALE GENOMIC DNA]</scope>
</reference>
<organism evidence="1 2">
    <name type="scientific">Eumeta variegata</name>
    <name type="common">Bagworm moth</name>
    <name type="synonym">Eumeta japonica</name>
    <dbReference type="NCBI Taxonomy" id="151549"/>
    <lineage>
        <taxon>Eukaryota</taxon>
        <taxon>Metazoa</taxon>
        <taxon>Ecdysozoa</taxon>
        <taxon>Arthropoda</taxon>
        <taxon>Hexapoda</taxon>
        <taxon>Insecta</taxon>
        <taxon>Pterygota</taxon>
        <taxon>Neoptera</taxon>
        <taxon>Endopterygota</taxon>
        <taxon>Lepidoptera</taxon>
        <taxon>Glossata</taxon>
        <taxon>Ditrysia</taxon>
        <taxon>Tineoidea</taxon>
        <taxon>Psychidae</taxon>
        <taxon>Oiketicinae</taxon>
        <taxon>Eumeta</taxon>
    </lineage>
</organism>
<proteinExistence type="predicted"/>
<sequence>MLRKRPLYGSADSGEFLRWNHSWLKFFEDRSQLDSARRSVTAVLGPVTLKCYQMWFSSPKSTLVFRHCRRHGIQILVQSMKF</sequence>
<comment type="caution">
    <text evidence="1">The sequence shown here is derived from an EMBL/GenBank/DDBJ whole genome shotgun (WGS) entry which is preliminary data.</text>
</comment>
<dbReference type="AlphaFoldDB" id="A0A4C1XBN7"/>
<dbReference type="Proteomes" id="UP000299102">
    <property type="component" value="Unassembled WGS sequence"/>
</dbReference>
<protein>
    <submittedName>
        <fullName evidence="1">Uncharacterized protein</fullName>
    </submittedName>
</protein>
<evidence type="ECO:0000313" key="1">
    <source>
        <dbReference type="EMBL" id="GBP61311.1"/>
    </source>
</evidence>
<evidence type="ECO:0000313" key="2">
    <source>
        <dbReference type="Proteomes" id="UP000299102"/>
    </source>
</evidence>
<name>A0A4C1XBN7_EUMVA</name>